<feature type="coiled-coil region" evidence="1">
    <location>
        <begin position="119"/>
        <end position="149"/>
    </location>
</feature>
<name>A0AA96GLP5_9BACT</name>
<proteinExistence type="predicted"/>
<evidence type="ECO:0000256" key="1">
    <source>
        <dbReference type="SAM" id="Coils"/>
    </source>
</evidence>
<dbReference type="AlphaFoldDB" id="A0AA96GLP5"/>
<dbReference type="Proteomes" id="UP001302494">
    <property type="component" value="Chromosome"/>
</dbReference>
<keyword evidence="2" id="KW-0732">Signal</keyword>
<reference evidence="3 4" key="1">
    <citation type="submission" date="2023-01" db="EMBL/GenBank/DDBJ databases">
        <title>Cultivation and genomic characterization of new, ubiquitous marine nitrite-oxidizing bacteria from the Nitrospirales.</title>
        <authorList>
            <person name="Mueller A.J."/>
            <person name="Daebeler A."/>
            <person name="Herbold C.W."/>
            <person name="Kirkegaard R.H."/>
            <person name="Daims H."/>
        </authorList>
    </citation>
    <scope>NUCLEOTIDE SEQUENCE [LARGE SCALE GENOMIC DNA]</scope>
    <source>
        <strain evidence="3 4">DK</strain>
    </source>
</reference>
<sequence>MTMSRMTNIFAVVLTLTMGIIGTALAANEEKHPLPFIIMDIERHIAELTINIEKISDRMKFLREVPNSKDPLIQEVRNLDLRGWELHQEQWKLQLDGLRFTEGLLRKIQDHPEEKPEALQTWLGRLEEFKKAMNDYQQQRAEIEVLRIETEGKLIEQYLR</sequence>
<feature type="coiled-coil region" evidence="1">
    <location>
        <begin position="38"/>
        <end position="65"/>
    </location>
</feature>
<organism evidence="3 4">
    <name type="scientific">Candidatus Nitrospira neomarina</name>
    <dbReference type="NCBI Taxonomy" id="3020899"/>
    <lineage>
        <taxon>Bacteria</taxon>
        <taxon>Pseudomonadati</taxon>
        <taxon>Nitrospirota</taxon>
        <taxon>Nitrospiria</taxon>
        <taxon>Nitrospirales</taxon>
        <taxon>Nitrospiraceae</taxon>
        <taxon>Nitrospira</taxon>
    </lineage>
</organism>
<feature type="signal peptide" evidence="2">
    <location>
        <begin position="1"/>
        <end position="26"/>
    </location>
</feature>
<dbReference type="EMBL" id="CP116968">
    <property type="protein sequence ID" value="WNM63592.1"/>
    <property type="molecule type" value="Genomic_DNA"/>
</dbReference>
<protein>
    <submittedName>
        <fullName evidence="3">Uncharacterized protein</fullName>
    </submittedName>
</protein>
<gene>
    <name evidence="3" type="ORF">PQG83_07510</name>
</gene>
<feature type="chain" id="PRO_5041683389" evidence="2">
    <location>
        <begin position="27"/>
        <end position="160"/>
    </location>
</feature>
<evidence type="ECO:0000256" key="2">
    <source>
        <dbReference type="SAM" id="SignalP"/>
    </source>
</evidence>
<evidence type="ECO:0000313" key="3">
    <source>
        <dbReference type="EMBL" id="WNM63592.1"/>
    </source>
</evidence>
<dbReference type="RefSeq" id="WP_312748281.1">
    <property type="nucleotide sequence ID" value="NZ_CP116968.1"/>
</dbReference>
<accession>A0AA96GLP5</accession>
<keyword evidence="4" id="KW-1185">Reference proteome</keyword>
<evidence type="ECO:0000313" key="4">
    <source>
        <dbReference type="Proteomes" id="UP001302494"/>
    </source>
</evidence>
<keyword evidence="1" id="KW-0175">Coiled coil</keyword>
<dbReference type="KEGG" id="nneo:PQG83_07510"/>